<proteinExistence type="predicted"/>
<evidence type="ECO:0000256" key="2">
    <source>
        <dbReference type="ARBA" id="ARBA00013047"/>
    </source>
</evidence>
<dbReference type="GO" id="GO:0006189">
    <property type="term" value="P:'de novo' IMP biosynthetic process"/>
    <property type="evidence" value="ECO:0007669"/>
    <property type="project" value="UniProtKB-UniPathway"/>
</dbReference>
<protein>
    <recommendedName>
        <fullName evidence="2">phosphoribosylformylglycinamidine cyclo-ligase</fullName>
        <ecNumber evidence="2">6.3.3.1</ecNumber>
    </recommendedName>
</protein>
<dbReference type="PANTHER" id="PTHR10520:SF12">
    <property type="entry name" value="TRIFUNCTIONAL PURINE BIOSYNTHETIC PROTEIN ADENOSINE-3"/>
    <property type="match status" value="1"/>
</dbReference>
<dbReference type="PANTHER" id="PTHR10520">
    <property type="entry name" value="TRIFUNCTIONAL PURINE BIOSYNTHETIC PROTEIN ADENOSINE-3-RELATED"/>
    <property type="match status" value="1"/>
</dbReference>
<name>T0ZFD6_9ZZZZ</name>
<evidence type="ECO:0000256" key="1">
    <source>
        <dbReference type="ARBA" id="ARBA00004686"/>
    </source>
</evidence>
<evidence type="ECO:0000259" key="6">
    <source>
        <dbReference type="Pfam" id="PF02769"/>
    </source>
</evidence>
<evidence type="ECO:0000256" key="4">
    <source>
        <dbReference type="ARBA" id="ARBA00022741"/>
    </source>
</evidence>
<dbReference type="InterPro" id="IPR036676">
    <property type="entry name" value="PurM-like_C_sf"/>
</dbReference>
<dbReference type="GO" id="GO:0005524">
    <property type="term" value="F:ATP binding"/>
    <property type="evidence" value="ECO:0007669"/>
    <property type="project" value="UniProtKB-KW"/>
</dbReference>
<dbReference type="UniPathway" id="UPA00074">
    <property type="reaction ID" value="UER00129"/>
</dbReference>
<dbReference type="InterPro" id="IPR004733">
    <property type="entry name" value="PurM_cligase"/>
</dbReference>
<evidence type="ECO:0000313" key="7">
    <source>
        <dbReference type="EMBL" id="EQD28420.1"/>
    </source>
</evidence>
<dbReference type="AlphaFoldDB" id="T0ZFD6"/>
<comment type="caution">
    <text evidence="7">The sequence shown here is derived from an EMBL/GenBank/DDBJ whole genome shotgun (WGS) entry which is preliminary data.</text>
</comment>
<dbReference type="Pfam" id="PF02769">
    <property type="entry name" value="AIRS_C"/>
    <property type="match status" value="1"/>
</dbReference>
<dbReference type="SUPFAM" id="SSF56042">
    <property type="entry name" value="PurM C-terminal domain-like"/>
    <property type="match status" value="1"/>
</dbReference>
<evidence type="ECO:0000256" key="5">
    <source>
        <dbReference type="ARBA" id="ARBA00022840"/>
    </source>
</evidence>
<dbReference type="EMBL" id="AUZY01012666">
    <property type="protein sequence ID" value="EQD28420.1"/>
    <property type="molecule type" value="Genomic_DNA"/>
</dbReference>
<feature type="domain" description="PurM-like C-terminal" evidence="6">
    <location>
        <begin position="58"/>
        <end position="221"/>
    </location>
</feature>
<reference evidence="7" key="2">
    <citation type="journal article" date="2014" name="ISME J.">
        <title>Microbial stratification in low pH oxic and suboxic macroscopic growths along an acid mine drainage.</title>
        <authorList>
            <person name="Mendez-Garcia C."/>
            <person name="Mesa V."/>
            <person name="Sprenger R.R."/>
            <person name="Richter M."/>
            <person name="Diez M.S."/>
            <person name="Solano J."/>
            <person name="Bargiela R."/>
            <person name="Golyshina O.V."/>
            <person name="Manteca A."/>
            <person name="Ramos J.L."/>
            <person name="Gallego J.R."/>
            <person name="Llorente I."/>
            <person name="Martins Dos Santos V.A."/>
            <person name="Jensen O.N."/>
            <person name="Pelaez A.I."/>
            <person name="Sanchez J."/>
            <person name="Ferrer M."/>
        </authorList>
    </citation>
    <scope>NUCLEOTIDE SEQUENCE</scope>
</reference>
<dbReference type="EC" id="6.3.3.1" evidence="2"/>
<evidence type="ECO:0000256" key="3">
    <source>
        <dbReference type="ARBA" id="ARBA00022598"/>
    </source>
</evidence>
<organism evidence="7">
    <name type="scientific">mine drainage metagenome</name>
    <dbReference type="NCBI Taxonomy" id="410659"/>
    <lineage>
        <taxon>unclassified sequences</taxon>
        <taxon>metagenomes</taxon>
        <taxon>ecological metagenomes</taxon>
    </lineage>
</organism>
<gene>
    <name evidence="7" type="ORF">B1B_18876</name>
</gene>
<dbReference type="GO" id="GO:0005829">
    <property type="term" value="C:cytosol"/>
    <property type="evidence" value="ECO:0007669"/>
    <property type="project" value="TreeGrafter"/>
</dbReference>
<keyword evidence="3 7" id="KW-0436">Ligase</keyword>
<dbReference type="InterPro" id="IPR010918">
    <property type="entry name" value="PurM-like_C_dom"/>
</dbReference>
<dbReference type="Gene3D" id="3.30.1330.10">
    <property type="entry name" value="PurM-like, N-terminal domain"/>
    <property type="match status" value="1"/>
</dbReference>
<sequence>MFAEIGRGIGRGLRTAECTLLGGETAVVPDLLDGFDLGGTAVGFFPRGRRPIVGRGVRPGDILLGIPSTGFHANGFTLVRRIISECRIDLTQPRKGTRGSLGAELLCPTRIYTPMSEALADRPDVRGFAHISGGGVRNLSRLNRNVAFVLDRWPRPEGLFAWIRELGGLSDEEMYQTFNVGIGFVVVVAPHRLAEVRRRLARAGAPDALPVGHVERGSGVRVPELGLEYPGYS</sequence>
<dbReference type="InterPro" id="IPR036921">
    <property type="entry name" value="PurM-like_N_sf"/>
</dbReference>
<dbReference type="Gene3D" id="3.90.650.10">
    <property type="entry name" value="PurM-like C-terminal domain"/>
    <property type="match status" value="1"/>
</dbReference>
<reference evidence="7" key="1">
    <citation type="submission" date="2013-08" db="EMBL/GenBank/DDBJ databases">
        <authorList>
            <person name="Mendez C."/>
            <person name="Richter M."/>
            <person name="Ferrer M."/>
            <person name="Sanchez J."/>
        </authorList>
    </citation>
    <scope>NUCLEOTIDE SEQUENCE</scope>
</reference>
<keyword evidence="5" id="KW-0067">ATP-binding</keyword>
<accession>T0ZFD6</accession>
<keyword evidence="4" id="KW-0547">Nucleotide-binding</keyword>
<dbReference type="GO" id="GO:0046084">
    <property type="term" value="P:adenine biosynthetic process"/>
    <property type="evidence" value="ECO:0007669"/>
    <property type="project" value="TreeGrafter"/>
</dbReference>
<dbReference type="GO" id="GO:0004637">
    <property type="term" value="F:phosphoribosylamine-glycine ligase activity"/>
    <property type="evidence" value="ECO:0007669"/>
    <property type="project" value="TreeGrafter"/>
</dbReference>
<dbReference type="SUPFAM" id="SSF55326">
    <property type="entry name" value="PurM N-terminal domain-like"/>
    <property type="match status" value="1"/>
</dbReference>
<dbReference type="GO" id="GO:0004641">
    <property type="term" value="F:phosphoribosylformylglycinamidine cyclo-ligase activity"/>
    <property type="evidence" value="ECO:0007669"/>
    <property type="project" value="UniProtKB-EC"/>
</dbReference>
<comment type="pathway">
    <text evidence="1">Purine metabolism; IMP biosynthesis via de novo pathway; 5-amino-1-(5-phospho-D-ribosyl)imidazole from N(2)-formyl-N(1)-(5-phospho-D-ribosyl)glycinamide: step 2/2.</text>
</comment>